<dbReference type="OrthoDB" id="2585655at2759"/>
<sequence length="557" mass="60411">MGFLGILEYDKLDHVPATVLLTDRPRIGEITSSNAPLKHGTGKNADIVLVPQPSDDPNDPLNWTTMKKLTTILIVIFGCTLYGAVIAPLLLSAVGVIARDFGKFIGTINNLSGYMLLVTSCMGPFVCAISRKYGKRPVLLVSSLFAMIGTIVGSATSSYKGFLACRIIQGAAISAFESLGVAIIGDLIFLHHRGYFMTIFQFTLGVITNLTSIVTGPIATNLGWKYLFHIMIAFSAFETIILFLFVPETSYNRDPLYDIDEAVAAHSLSMGNSSGKAQKVETEICPESMSTSSPTPRSYPPKKTFTQELSLWSGQIYSHEPFYKLVLAPFLILTNLTVLWFVLITGGLAVLLVSTSMVTPQIFMAPPYSLNPAGIGYLSTGPVVGGIVASLLVGSTGDPLVKWCAGRNEGVYEPEYRLLGMLPSVVAGAGLVGFGYATQNGESVYVTATMLGITIFGIVAASIAASAYILDAFRSMSSELFIMNMVSKNLVMYGFSTFVNEWMREEGPVRVFSIFGGVAWALVVTTPVVFFWGKRYRGFWHGHNVLERLKIGTHAEF</sequence>
<dbReference type="InterPro" id="IPR036259">
    <property type="entry name" value="MFS_trans_sf"/>
</dbReference>
<dbReference type="Gene3D" id="1.20.1250.20">
    <property type="entry name" value="MFS general substrate transporter like domains"/>
    <property type="match status" value="1"/>
</dbReference>
<dbReference type="InterPro" id="IPR020846">
    <property type="entry name" value="MFS_dom"/>
</dbReference>
<feature type="domain" description="Major facilitator superfamily (MFS) profile" evidence="6">
    <location>
        <begin position="71"/>
        <end position="537"/>
    </location>
</feature>
<protein>
    <submittedName>
        <fullName evidence="7">MFS general substrate transporter</fullName>
    </submittedName>
</protein>
<feature type="transmembrane region" description="Helical" evidence="5">
    <location>
        <begin position="325"/>
        <end position="354"/>
    </location>
</feature>
<evidence type="ECO:0000259" key="6">
    <source>
        <dbReference type="PROSITE" id="PS50850"/>
    </source>
</evidence>
<evidence type="ECO:0000256" key="1">
    <source>
        <dbReference type="ARBA" id="ARBA00004141"/>
    </source>
</evidence>
<feature type="transmembrane region" description="Helical" evidence="5">
    <location>
        <begin position="416"/>
        <end position="437"/>
    </location>
</feature>
<dbReference type="GO" id="GO:0022857">
    <property type="term" value="F:transmembrane transporter activity"/>
    <property type="evidence" value="ECO:0007669"/>
    <property type="project" value="InterPro"/>
</dbReference>
<evidence type="ECO:0000256" key="5">
    <source>
        <dbReference type="SAM" id="Phobius"/>
    </source>
</evidence>
<evidence type="ECO:0000256" key="2">
    <source>
        <dbReference type="ARBA" id="ARBA00022692"/>
    </source>
</evidence>
<evidence type="ECO:0000313" key="7">
    <source>
        <dbReference type="EMBL" id="KAF2201000.1"/>
    </source>
</evidence>
<dbReference type="PROSITE" id="PS50850">
    <property type="entry name" value="MFS"/>
    <property type="match status" value="1"/>
</dbReference>
<accession>A0A9P4JKX7</accession>
<evidence type="ECO:0000313" key="8">
    <source>
        <dbReference type="Proteomes" id="UP000799536"/>
    </source>
</evidence>
<keyword evidence="4 5" id="KW-0472">Membrane</keyword>
<feature type="transmembrane region" description="Helical" evidence="5">
    <location>
        <begin position="226"/>
        <end position="246"/>
    </location>
</feature>
<dbReference type="InterPro" id="IPR011701">
    <property type="entry name" value="MFS"/>
</dbReference>
<dbReference type="Pfam" id="PF07690">
    <property type="entry name" value="MFS_1"/>
    <property type="match status" value="1"/>
</dbReference>
<name>A0A9P4JKX7_9PLEO</name>
<feature type="transmembrane region" description="Helical" evidence="5">
    <location>
        <begin position="167"/>
        <end position="190"/>
    </location>
</feature>
<dbReference type="EMBL" id="ML993995">
    <property type="protein sequence ID" value="KAF2201000.1"/>
    <property type="molecule type" value="Genomic_DNA"/>
</dbReference>
<dbReference type="PANTHER" id="PTHR23502">
    <property type="entry name" value="MAJOR FACILITATOR SUPERFAMILY"/>
    <property type="match status" value="1"/>
</dbReference>
<keyword evidence="3 5" id="KW-1133">Transmembrane helix</keyword>
<feature type="transmembrane region" description="Helical" evidence="5">
    <location>
        <begin position="443"/>
        <end position="469"/>
    </location>
</feature>
<dbReference type="PANTHER" id="PTHR23502:SF29">
    <property type="entry name" value="TRANSPORTER, PUTATIVE (AFU_ORTHOLOGUE AFUA_6G06680)-RELATED"/>
    <property type="match status" value="1"/>
</dbReference>
<keyword evidence="8" id="KW-1185">Reference proteome</keyword>
<gene>
    <name evidence="7" type="ORF">GQ43DRAFT_372498</name>
</gene>
<feature type="transmembrane region" description="Helical" evidence="5">
    <location>
        <begin position="481"/>
        <end position="499"/>
    </location>
</feature>
<feature type="transmembrane region" description="Helical" evidence="5">
    <location>
        <begin position="69"/>
        <end position="91"/>
    </location>
</feature>
<comment type="caution">
    <text evidence="7">The sequence shown here is derived from an EMBL/GenBank/DDBJ whole genome shotgun (WGS) entry which is preliminary data.</text>
</comment>
<organism evidence="7 8">
    <name type="scientific">Delitschia confertaspora ATCC 74209</name>
    <dbReference type="NCBI Taxonomy" id="1513339"/>
    <lineage>
        <taxon>Eukaryota</taxon>
        <taxon>Fungi</taxon>
        <taxon>Dikarya</taxon>
        <taxon>Ascomycota</taxon>
        <taxon>Pezizomycotina</taxon>
        <taxon>Dothideomycetes</taxon>
        <taxon>Pleosporomycetidae</taxon>
        <taxon>Pleosporales</taxon>
        <taxon>Delitschiaceae</taxon>
        <taxon>Delitschia</taxon>
    </lineage>
</organism>
<feature type="transmembrane region" description="Helical" evidence="5">
    <location>
        <begin position="374"/>
        <end position="395"/>
    </location>
</feature>
<feature type="transmembrane region" description="Helical" evidence="5">
    <location>
        <begin position="511"/>
        <end position="532"/>
    </location>
</feature>
<proteinExistence type="predicted"/>
<dbReference type="SUPFAM" id="SSF103473">
    <property type="entry name" value="MFS general substrate transporter"/>
    <property type="match status" value="1"/>
</dbReference>
<dbReference type="GO" id="GO:0005886">
    <property type="term" value="C:plasma membrane"/>
    <property type="evidence" value="ECO:0007669"/>
    <property type="project" value="TreeGrafter"/>
</dbReference>
<feature type="transmembrane region" description="Helical" evidence="5">
    <location>
        <begin position="137"/>
        <end position="155"/>
    </location>
</feature>
<comment type="subcellular location">
    <subcellularLocation>
        <location evidence="1">Membrane</location>
        <topology evidence="1">Multi-pass membrane protein</topology>
    </subcellularLocation>
</comment>
<feature type="transmembrane region" description="Helical" evidence="5">
    <location>
        <begin position="202"/>
        <end position="220"/>
    </location>
</feature>
<feature type="transmembrane region" description="Helical" evidence="5">
    <location>
        <begin position="111"/>
        <end position="130"/>
    </location>
</feature>
<reference evidence="7" key="1">
    <citation type="journal article" date="2020" name="Stud. Mycol.">
        <title>101 Dothideomycetes genomes: a test case for predicting lifestyles and emergence of pathogens.</title>
        <authorList>
            <person name="Haridas S."/>
            <person name="Albert R."/>
            <person name="Binder M."/>
            <person name="Bloem J."/>
            <person name="Labutti K."/>
            <person name="Salamov A."/>
            <person name="Andreopoulos B."/>
            <person name="Baker S."/>
            <person name="Barry K."/>
            <person name="Bills G."/>
            <person name="Bluhm B."/>
            <person name="Cannon C."/>
            <person name="Castanera R."/>
            <person name="Culley D."/>
            <person name="Daum C."/>
            <person name="Ezra D."/>
            <person name="Gonzalez J."/>
            <person name="Henrissat B."/>
            <person name="Kuo A."/>
            <person name="Liang C."/>
            <person name="Lipzen A."/>
            <person name="Lutzoni F."/>
            <person name="Magnuson J."/>
            <person name="Mondo S."/>
            <person name="Nolan M."/>
            <person name="Ohm R."/>
            <person name="Pangilinan J."/>
            <person name="Park H.-J."/>
            <person name="Ramirez L."/>
            <person name="Alfaro M."/>
            <person name="Sun H."/>
            <person name="Tritt A."/>
            <person name="Yoshinaga Y."/>
            <person name="Zwiers L.-H."/>
            <person name="Turgeon B."/>
            <person name="Goodwin S."/>
            <person name="Spatafora J."/>
            <person name="Crous P."/>
            <person name="Grigoriev I."/>
        </authorList>
    </citation>
    <scope>NUCLEOTIDE SEQUENCE</scope>
    <source>
        <strain evidence="7">ATCC 74209</strain>
    </source>
</reference>
<keyword evidence="2 5" id="KW-0812">Transmembrane</keyword>
<evidence type="ECO:0000256" key="4">
    <source>
        <dbReference type="ARBA" id="ARBA00023136"/>
    </source>
</evidence>
<dbReference type="AlphaFoldDB" id="A0A9P4JKX7"/>
<dbReference type="Proteomes" id="UP000799536">
    <property type="component" value="Unassembled WGS sequence"/>
</dbReference>
<evidence type="ECO:0000256" key="3">
    <source>
        <dbReference type="ARBA" id="ARBA00022989"/>
    </source>
</evidence>